<dbReference type="EMBL" id="JAENGY010000760">
    <property type="protein sequence ID" value="KAG6957043.1"/>
    <property type="molecule type" value="Genomic_DNA"/>
</dbReference>
<accession>A0A8J5M2W6</accession>
<feature type="region of interest" description="Disordered" evidence="1">
    <location>
        <begin position="263"/>
        <end position="322"/>
    </location>
</feature>
<dbReference type="Proteomes" id="UP000709295">
    <property type="component" value="Unassembled WGS sequence"/>
</dbReference>
<feature type="compositionally biased region" description="Low complexity" evidence="1">
    <location>
        <begin position="146"/>
        <end position="160"/>
    </location>
</feature>
<name>A0A8J5M2W6_9STRA</name>
<feature type="compositionally biased region" description="Low complexity" evidence="1">
    <location>
        <begin position="287"/>
        <end position="300"/>
    </location>
</feature>
<organism evidence="2 3">
    <name type="scientific">Phytophthora aleatoria</name>
    <dbReference type="NCBI Taxonomy" id="2496075"/>
    <lineage>
        <taxon>Eukaryota</taxon>
        <taxon>Sar</taxon>
        <taxon>Stramenopiles</taxon>
        <taxon>Oomycota</taxon>
        <taxon>Peronosporomycetes</taxon>
        <taxon>Peronosporales</taxon>
        <taxon>Peronosporaceae</taxon>
        <taxon>Phytophthora</taxon>
    </lineage>
</organism>
<reference evidence="2" key="1">
    <citation type="submission" date="2021-01" db="EMBL/GenBank/DDBJ databases">
        <title>Phytophthora aleatoria, a newly-described species from Pinus radiata is distinct from Phytophthora cactorum isolates based on comparative genomics.</title>
        <authorList>
            <person name="Mcdougal R."/>
            <person name="Panda P."/>
            <person name="Williams N."/>
            <person name="Studholme D.J."/>
        </authorList>
    </citation>
    <scope>NUCLEOTIDE SEQUENCE</scope>
    <source>
        <strain evidence="2">NZFS 4037</strain>
    </source>
</reference>
<feature type="compositionally biased region" description="Basic and acidic residues" evidence="1">
    <location>
        <begin position="301"/>
        <end position="317"/>
    </location>
</feature>
<dbReference type="AlphaFoldDB" id="A0A8J5M2W6"/>
<evidence type="ECO:0000256" key="1">
    <source>
        <dbReference type="SAM" id="MobiDB-lite"/>
    </source>
</evidence>
<keyword evidence="3" id="KW-1185">Reference proteome</keyword>
<feature type="compositionally biased region" description="Polar residues" evidence="1">
    <location>
        <begin position="161"/>
        <end position="173"/>
    </location>
</feature>
<protein>
    <submittedName>
        <fullName evidence="2">Uncharacterized protein</fullName>
    </submittedName>
</protein>
<comment type="caution">
    <text evidence="2">The sequence shown here is derived from an EMBL/GenBank/DDBJ whole genome shotgun (WGS) entry which is preliminary data.</text>
</comment>
<feature type="compositionally biased region" description="Polar residues" evidence="1">
    <location>
        <begin position="84"/>
        <end position="112"/>
    </location>
</feature>
<feature type="region of interest" description="Disordered" evidence="1">
    <location>
        <begin position="142"/>
        <end position="189"/>
    </location>
</feature>
<proteinExistence type="predicted"/>
<sequence>MSNYQDNDSAAWGPSDIIVIDSSSDSDEEVKANWQTSALSVSRDRVALSAPTLAPASRLDISVRLRGAPASPPVRAAPERNSATKRSLTDSLQDAVGSQGQSRRRTVSSTGQYARPKKVLPPPHRPNYVLHEVRFKRVTPEVRVNSESPPSATATISTSPMNTPGNAYTGSTESDLREGVDGAGGEGVTSPSPLCCATNSAHLGNYESSGTPSSFMCSNEDVPGGGTELSGLELQLTEAAKVVAATHPIHANADVTGKAEMVLRRSRRNKSKPAPAKRAPKTEKAAKATGSSTVSVPTTSDEAREKLRYPDLAESSDRLGGVNLAAMRDASKMRTYEGRS</sequence>
<feature type="region of interest" description="Disordered" evidence="1">
    <location>
        <begin position="64"/>
        <end position="126"/>
    </location>
</feature>
<evidence type="ECO:0000313" key="2">
    <source>
        <dbReference type="EMBL" id="KAG6957043.1"/>
    </source>
</evidence>
<gene>
    <name evidence="2" type="ORF">JG688_00011152</name>
</gene>
<evidence type="ECO:0000313" key="3">
    <source>
        <dbReference type="Proteomes" id="UP000709295"/>
    </source>
</evidence>